<comment type="caution">
    <text evidence="4">The sequence shown here is derived from an EMBL/GenBank/DDBJ whole genome shotgun (WGS) entry which is preliminary data.</text>
</comment>
<evidence type="ECO:0000259" key="1">
    <source>
        <dbReference type="Pfam" id="PF08279"/>
    </source>
</evidence>
<feature type="domain" description="WYL" evidence="2">
    <location>
        <begin position="132"/>
        <end position="196"/>
    </location>
</feature>
<dbReference type="Pfam" id="PF25583">
    <property type="entry name" value="WCX"/>
    <property type="match status" value="1"/>
</dbReference>
<dbReference type="AlphaFoldDB" id="A0A3A1ULU2"/>
<evidence type="ECO:0000313" key="5">
    <source>
        <dbReference type="Proteomes" id="UP000266482"/>
    </source>
</evidence>
<reference evidence="4 5" key="1">
    <citation type="submission" date="2018-09" db="EMBL/GenBank/DDBJ databases">
        <title>Paenibacillus aracenensis nov. sp. isolated from a cave in southern Spain.</title>
        <authorList>
            <person name="Jurado V."/>
            <person name="Gutierrez-Patricio S."/>
            <person name="Gonzalez-Pimentel J.L."/>
            <person name="Miller A.Z."/>
            <person name="Laiz L."/>
            <person name="Saiz-Jimenez C."/>
        </authorList>
    </citation>
    <scope>NUCLEOTIDE SEQUENCE [LARGE SCALE GENOMIC DNA]</scope>
    <source>
        <strain evidence="4 5">DSM 22867</strain>
    </source>
</reference>
<accession>A0A3A1ULU2</accession>
<dbReference type="InterPro" id="IPR051534">
    <property type="entry name" value="CBASS_pafABC_assoc_protein"/>
</dbReference>
<dbReference type="InterPro" id="IPR036388">
    <property type="entry name" value="WH-like_DNA-bd_sf"/>
</dbReference>
<dbReference type="Pfam" id="PF13280">
    <property type="entry name" value="WYL"/>
    <property type="match status" value="1"/>
</dbReference>
<dbReference type="Pfam" id="PF08279">
    <property type="entry name" value="HTH_11"/>
    <property type="match status" value="1"/>
</dbReference>
<dbReference type="SUPFAM" id="SSF46785">
    <property type="entry name" value="Winged helix' DNA-binding domain"/>
    <property type="match status" value="1"/>
</dbReference>
<protein>
    <submittedName>
        <fullName evidence="4">YafY family transcriptional regulator</fullName>
    </submittedName>
</protein>
<dbReference type="OrthoDB" id="9815009at2"/>
<dbReference type="InterPro" id="IPR013196">
    <property type="entry name" value="HTH_11"/>
</dbReference>
<proteinExistence type="predicted"/>
<feature type="domain" description="Helix-turn-helix type 11" evidence="1">
    <location>
        <begin position="5"/>
        <end position="54"/>
    </location>
</feature>
<feature type="domain" description="WCX" evidence="3">
    <location>
        <begin position="220"/>
        <end position="289"/>
    </location>
</feature>
<dbReference type="PIRSF" id="PIRSF016838">
    <property type="entry name" value="PafC"/>
    <property type="match status" value="1"/>
</dbReference>
<evidence type="ECO:0000313" key="4">
    <source>
        <dbReference type="EMBL" id="RIX48723.1"/>
    </source>
</evidence>
<organism evidence="4 5">
    <name type="scientific">Paenibacillus nanensis</name>
    <dbReference type="NCBI Taxonomy" id="393251"/>
    <lineage>
        <taxon>Bacteria</taxon>
        <taxon>Bacillati</taxon>
        <taxon>Bacillota</taxon>
        <taxon>Bacilli</taxon>
        <taxon>Bacillales</taxon>
        <taxon>Paenibacillaceae</taxon>
        <taxon>Paenibacillus</taxon>
    </lineage>
</organism>
<evidence type="ECO:0000259" key="2">
    <source>
        <dbReference type="Pfam" id="PF13280"/>
    </source>
</evidence>
<dbReference type="Proteomes" id="UP000266482">
    <property type="component" value="Unassembled WGS sequence"/>
</dbReference>
<sequence>MKLDRLLAITMELLTKKRVRASELAARFEVSTRTIYREIELINQAGFPVVSFTGADGGFELMDGFFLTKQQFTVQDFSIIYKLIQGIESAVSGKYTTLKHRIGSLHPKMSEEDTDDILLDLSTAPEEKEPVRMLSAAIHARKAVSFNYRSSTNDVTERSVEPAKLYWERGAWYVEGYCLSRRANRWFRISRITRLQLLEEHFLPREPVPDSPANPPLGIAAHLRFEPAAEPRVSEQFREECRHCGDHIEVKTVFYKLEYAVSIILSYGSKVVVVSPPELKEAVSAELKATQSRYDS</sequence>
<dbReference type="InterPro" id="IPR026881">
    <property type="entry name" value="WYL_dom"/>
</dbReference>
<gene>
    <name evidence="4" type="ORF">D3P08_23800</name>
</gene>
<name>A0A3A1ULU2_9BACL</name>
<dbReference type="PROSITE" id="PS52050">
    <property type="entry name" value="WYL"/>
    <property type="match status" value="1"/>
</dbReference>
<dbReference type="EMBL" id="QXQA01000020">
    <property type="protein sequence ID" value="RIX48723.1"/>
    <property type="molecule type" value="Genomic_DNA"/>
</dbReference>
<dbReference type="InterPro" id="IPR028349">
    <property type="entry name" value="PafC-like"/>
</dbReference>
<dbReference type="PANTHER" id="PTHR34580:SF1">
    <property type="entry name" value="PROTEIN PAFC"/>
    <property type="match status" value="1"/>
</dbReference>
<keyword evidence="5" id="KW-1185">Reference proteome</keyword>
<evidence type="ECO:0000259" key="3">
    <source>
        <dbReference type="Pfam" id="PF25583"/>
    </source>
</evidence>
<dbReference type="InterPro" id="IPR057727">
    <property type="entry name" value="WCX_dom"/>
</dbReference>
<dbReference type="InterPro" id="IPR036390">
    <property type="entry name" value="WH_DNA-bd_sf"/>
</dbReference>
<dbReference type="RefSeq" id="WP_119602625.1">
    <property type="nucleotide sequence ID" value="NZ_QXQA01000020.1"/>
</dbReference>
<dbReference type="PANTHER" id="PTHR34580">
    <property type="match status" value="1"/>
</dbReference>
<dbReference type="Gene3D" id="1.10.10.10">
    <property type="entry name" value="Winged helix-like DNA-binding domain superfamily/Winged helix DNA-binding domain"/>
    <property type="match status" value="1"/>
</dbReference>